<feature type="chain" id="PRO_5005891329" evidence="4">
    <location>
        <begin position="22"/>
        <end position="926"/>
    </location>
</feature>
<keyword evidence="5" id="KW-1185">Reference proteome</keyword>
<proteinExistence type="predicted"/>
<dbReference type="Pfam" id="PF13855">
    <property type="entry name" value="LRR_8"/>
    <property type="match status" value="3"/>
</dbReference>
<dbReference type="InterPro" id="IPR001611">
    <property type="entry name" value="Leu-rich_rpt"/>
</dbReference>
<organism evidence="5 6">
    <name type="scientific">Parastrongyloides trichosuri</name>
    <name type="common">Possum-specific nematode worm</name>
    <dbReference type="NCBI Taxonomy" id="131310"/>
    <lineage>
        <taxon>Eukaryota</taxon>
        <taxon>Metazoa</taxon>
        <taxon>Ecdysozoa</taxon>
        <taxon>Nematoda</taxon>
        <taxon>Chromadorea</taxon>
        <taxon>Rhabditida</taxon>
        <taxon>Tylenchina</taxon>
        <taxon>Panagrolaimomorpha</taxon>
        <taxon>Strongyloidoidea</taxon>
        <taxon>Strongyloididae</taxon>
        <taxon>Parastrongyloides</taxon>
    </lineage>
</organism>
<protein>
    <submittedName>
        <fullName evidence="6">LRRCT domain-containing protein</fullName>
    </submittedName>
</protein>
<dbReference type="PANTHER" id="PTHR24366">
    <property type="entry name" value="IG(IMMUNOGLOBULIN) AND LRR(LEUCINE RICH REPEAT) DOMAINS"/>
    <property type="match status" value="1"/>
</dbReference>
<dbReference type="SUPFAM" id="SSF52058">
    <property type="entry name" value="L domain-like"/>
    <property type="match status" value="2"/>
</dbReference>
<evidence type="ECO:0000256" key="3">
    <source>
        <dbReference type="SAM" id="Phobius"/>
    </source>
</evidence>
<dbReference type="STRING" id="131310.A0A0N4Z983"/>
<dbReference type="SMART" id="SM00365">
    <property type="entry name" value="LRR_SD22"/>
    <property type="match status" value="7"/>
</dbReference>
<keyword evidence="4" id="KW-0732">Signal</keyword>
<accession>A0A0N4Z983</accession>
<keyword evidence="3" id="KW-0472">Membrane</keyword>
<sequence>MYFKTLFILILLSSINQLILTTDNGYVECPNHLDDLCKCSYNAVGSRIECPGADPREVITRLKNNYIHVLRIENCNIPKILPPLPSGRIRALELSHCNLEDVGFGAFTLLSTELKELSLANNQFKRFPNLGVLPKLISLNLSNNSISNLEANSFTGFKHIQSLRFRNNLLSNLSSHAFNDISKSINLLDLRGNKISNTSSLFTRNMTSLEYLDLSGNKLDNIKKDEFKGCKNLLEVRLINNKIRNISSTAFGTHNKIKKLFLQSNALTSKTITNLKGFDKLEYLDVSENKIEKIPEFYGFPTVLTIKMEKNAVTGIKKANFKGCPGLQSLYLDGNKINNVEKESFIGLNNLTVLGLGDNMLTQFPDTTLIGIKKLKKLNLRRNSITELSEKTFKDVQELNALDLSSNDLFKLPKKLFHKLKKLDYLDLSKNRITVIEPGSFETKVANILLTENPLHCEQSMEWFMHWISTFSIRTAPIKSQEAKCVFPEKYSGKGLKEVHFTKANETITRSIAQLNSPHAAVGAGMLGNLIPQGSAGLPMISQSMQSIPVLGALSRVLPGLKEKTAKENIFRSIIGSEEFVNPITRMAAGDAMPSDIESLVHSIPKMVVHSVEEGVATGKSNFNISSLPPNVLEHLLNGGTIPGVDKDVMTDLVKKNFNRILDAIRMLNNKTYSEEQAAAIIPPFKSLPSSIINRFIGGEQLSFIDEEGTDLIRNYYLNRLPIDFDEKLEEEDNNYLFKSPFAKKMYKLLPKGYNITKISKSVMETIVSGGVPNFTELPLDLQNHFKEHSSDLVRAFESQNKPIEELMSKLPNFDRSHLDRVKTYDISKLSANVVDHKEKMSWKEKVFYTTLILLGTITTMAVCYIAYLSIKIYRGSYPNRTKVEDNQRNRSIIPGVVFTPNHHSTPRGILNSARQRFSAERFERQ</sequence>
<keyword evidence="3" id="KW-1133">Transmembrane helix</keyword>
<name>A0A0N4Z983_PARTI</name>
<feature type="transmembrane region" description="Helical" evidence="3">
    <location>
        <begin position="847"/>
        <end position="871"/>
    </location>
</feature>
<dbReference type="FunFam" id="3.80.10.10:FF:001164">
    <property type="entry name" value="GH01279p"/>
    <property type="match status" value="1"/>
</dbReference>
<dbReference type="PRINTS" id="PR00019">
    <property type="entry name" value="LEURICHRPT"/>
</dbReference>
<dbReference type="WBParaSite" id="PTRK_0000387400.1">
    <property type="protein sequence ID" value="PTRK_0000387400.1"/>
    <property type="gene ID" value="PTRK_0000387400"/>
</dbReference>
<dbReference type="PROSITE" id="PS51450">
    <property type="entry name" value="LRR"/>
    <property type="match status" value="6"/>
</dbReference>
<dbReference type="PANTHER" id="PTHR24366:SF170">
    <property type="entry name" value="RE50361P"/>
    <property type="match status" value="1"/>
</dbReference>
<evidence type="ECO:0000256" key="2">
    <source>
        <dbReference type="ARBA" id="ARBA00022737"/>
    </source>
</evidence>
<keyword evidence="3" id="KW-0812">Transmembrane</keyword>
<dbReference type="Proteomes" id="UP000038045">
    <property type="component" value="Unplaced"/>
</dbReference>
<dbReference type="SMART" id="SM00364">
    <property type="entry name" value="LRR_BAC"/>
    <property type="match status" value="7"/>
</dbReference>
<evidence type="ECO:0000256" key="4">
    <source>
        <dbReference type="SAM" id="SignalP"/>
    </source>
</evidence>
<reference evidence="6" key="1">
    <citation type="submission" date="2017-02" db="UniProtKB">
        <authorList>
            <consortium name="WormBaseParasite"/>
        </authorList>
    </citation>
    <scope>IDENTIFICATION</scope>
</reference>
<dbReference type="SMART" id="SM00369">
    <property type="entry name" value="LRR_TYP"/>
    <property type="match status" value="10"/>
</dbReference>
<keyword evidence="2" id="KW-0677">Repeat</keyword>
<evidence type="ECO:0000256" key="1">
    <source>
        <dbReference type="ARBA" id="ARBA00022614"/>
    </source>
</evidence>
<keyword evidence="1" id="KW-0433">Leucine-rich repeat</keyword>
<dbReference type="InterPro" id="IPR032675">
    <property type="entry name" value="LRR_dom_sf"/>
</dbReference>
<dbReference type="AlphaFoldDB" id="A0A0N4Z983"/>
<feature type="signal peptide" evidence="4">
    <location>
        <begin position="1"/>
        <end position="21"/>
    </location>
</feature>
<evidence type="ECO:0000313" key="5">
    <source>
        <dbReference type="Proteomes" id="UP000038045"/>
    </source>
</evidence>
<dbReference type="InterPro" id="IPR003591">
    <property type="entry name" value="Leu-rich_rpt_typical-subtyp"/>
</dbReference>
<evidence type="ECO:0000313" key="6">
    <source>
        <dbReference type="WBParaSite" id="PTRK_0000387400.1"/>
    </source>
</evidence>
<dbReference type="Gene3D" id="3.80.10.10">
    <property type="entry name" value="Ribonuclease Inhibitor"/>
    <property type="match status" value="2"/>
</dbReference>